<dbReference type="GeneID" id="97127003"/>
<gene>
    <name evidence="2" type="ORF">ID854_00510</name>
</gene>
<reference evidence="2" key="2">
    <citation type="journal article" date="2024" name="Toxins">
        <title>Genome Sequence Analysis of Native Xenorhabdus Strains Isolated from Entomopathogenic Nematodes in Argentina.</title>
        <authorList>
            <person name="Palma L."/>
            <person name="Frizzo L."/>
            <person name="Kaiser S."/>
            <person name="Berry C."/>
            <person name="Caballero P."/>
            <person name="Bode H.B."/>
            <person name="Del Valle E.E."/>
        </authorList>
    </citation>
    <scope>NUCLEOTIDE SEQUENCE</scope>
    <source>
        <strain evidence="2">M</strain>
    </source>
</reference>
<keyword evidence="1" id="KW-0472">Membrane</keyword>
<feature type="transmembrane region" description="Helical" evidence="1">
    <location>
        <begin position="12"/>
        <end position="31"/>
    </location>
</feature>
<feature type="transmembrane region" description="Helical" evidence="1">
    <location>
        <begin position="90"/>
        <end position="109"/>
    </location>
</feature>
<protein>
    <submittedName>
        <fullName evidence="2">Uncharacterized protein</fullName>
    </submittedName>
</protein>
<proteinExistence type="predicted"/>
<reference evidence="2" key="1">
    <citation type="submission" date="2020-09" db="EMBL/GenBank/DDBJ databases">
        <authorList>
            <person name="Palma L."/>
            <person name="Caballero P."/>
            <person name="Berry C."/>
            <person name="Del Valle E."/>
        </authorList>
    </citation>
    <scope>NUCLEOTIDE SEQUENCE</scope>
    <source>
        <strain evidence="2">M</strain>
    </source>
</reference>
<dbReference type="EMBL" id="JACXBF010000028">
    <property type="protein sequence ID" value="MBD2798980.1"/>
    <property type="molecule type" value="Genomic_DNA"/>
</dbReference>
<organism evidence="2">
    <name type="scientific">Xenorhabdus szentirmaii</name>
    <dbReference type="NCBI Taxonomy" id="290112"/>
    <lineage>
        <taxon>Bacteria</taxon>
        <taxon>Pseudomonadati</taxon>
        <taxon>Pseudomonadota</taxon>
        <taxon>Gammaproteobacteria</taxon>
        <taxon>Enterobacterales</taxon>
        <taxon>Morganellaceae</taxon>
        <taxon>Xenorhabdus</taxon>
    </lineage>
</organism>
<evidence type="ECO:0000313" key="2">
    <source>
        <dbReference type="EMBL" id="MBD2798980.1"/>
    </source>
</evidence>
<keyword evidence="1" id="KW-0812">Transmembrane</keyword>
<dbReference type="Proteomes" id="UP001193920">
    <property type="component" value="Unassembled WGS sequence"/>
</dbReference>
<sequence length="123" mass="14184">MKGISLVWDAEADILLGFYIWVFGLFMAITVHHDNLIGYNDEKTPAYYYHIIFYWLYWRCFSGGIEYVHTLNNPCRRTTTNSAGKYPDRAAINISAFIATLDIIAYRVAISEMTMSGEEAHEK</sequence>
<accession>A0AAW3YLR4</accession>
<feature type="transmembrane region" description="Helical" evidence="1">
    <location>
        <begin position="51"/>
        <end position="69"/>
    </location>
</feature>
<dbReference type="AlphaFoldDB" id="A0AAW3YLR4"/>
<evidence type="ECO:0000256" key="1">
    <source>
        <dbReference type="SAM" id="Phobius"/>
    </source>
</evidence>
<dbReference type="RefSeq" id="WP_038238103.1">
    <property type="nucleotide sequence ID" value="NZ_CAWNPE010000001.1"/>
</dbReference>
<keyword evidence="1" id="KW-1133">Transmembrane helix</keyword>
<comment type="caution">
    <text evidence="2">The sequence shown here is derived from an EMBL/GenBank/DDBJ whole genome shotgun (WGS) entry which is preliminary data.</text>
</comment>
<name>A0AAW3YLR4_9GAMM</name>